<organism evidence="2 3">
    <name type="scientific">Kocuria marina subsp. indica</name>
    <dbReference type="NCBI Taxonomy" id="1049583"/>
    <lineage>
        <taxon>Bacteria</taxon>
        <taxon>Bacillati</taxon>
        <taxon>Actinomycetota</taxon>
        <taxon>Actinomycetes</taxon>
        <taxon>Micrococcales</taxon>
        <taxon>Micrococcaceae</taxon>
        <taxon>Kocuria</taxon>
    </lineage>
</organism>
<protein>
    <submittedName>
        <fullName evidence="2">Uncharacterized protein</fullName>
    </submittedName>
</protein>
<evidence type="ECO:0000313" key="3">
    <source>
        <dbReference type="Proteomes" id="UP000471026"/>
    </source>
</evidence>
<accession>A0A6N9R0Z3</accession>
<evidence type="ECO:0000256" key="1">
    <source>
        <dbReference type="SAM" id="MobiDB-lite"/>
    </source>
</evidence>
<reference evidence="2 3" key="1">
    <citation type="submission" date="2019-11" db="EMBL/GenBank/DDBJ databases">
        <title>Draft genome sequence of Kocuria indica DP-K7, a methyl red degrading Actinobacterium.</title>
        <authorList>
            <person name="Kumaran S."/>
            <person name="Tischler D."/>
            <person name="Ngo A.C.R."/>
            <person name="Schultes F."/>
        </authorList>
    </citation>
    <scope>NUCLEOTIDE SEQUENCE [LARGE SCALE GENOMIC DNA]</scope>
    <source>
        <strain evidence="2 3">DP-K7</strain>
    </source>
</reference>
<gene>
    <name evidence="2" type="ORF">GKZ75_13415</name>
</gene>
<dbReference type="AlphaFoldDB" id="A0A6N9R0Z3"/>
<sequence length="239" mass="27846">MANWQRLRDTEGLDEVEDRVVSEVFDLLIPARVAELGYRPVENTVEVHDCAQLQVLLGLSGERLAEQYPSFWLEDDLILAPSASLVLAEQACQRFPQPVLDMVLKEEAEAREKAKRGGTHEGWEKGKTTHNSPEWEYQWYLKYHRPRHELLRQWCGHKAVTGYERLLAAEAECHRLDELLARAIDALRGGEKDILADTLEREHEEERITTYSIRPVPDRPLQPWEIPVREVPVRRRWGR</sequence>
<comment type="caution">
    <text evidence="2">The sequence shown here is derived from an EMBL/GenBank/DDBJ whole genome shotgun (WGS) entry which is preliminary data.</text>
</comment>
<dbReference type="EMBL" id="WMHZ01000044">
    <property type="protein sequence ID" value="NDO79186.1"/>
    <property type="molecule type" value="Genomic_DNA"/>
</dbReference>
<name>A0A6N9R0Z3_9MICC</name>
<evidence type="ECO:0000313" key="2">
    <source>
        <dbReference type="EMBL" id="NDO79186.1"/>
    </source>
</evidence>
<feature type="region of interest" description="Disordered" evidence="1">
    <location>
        <begin position="111"/>
        <end position="130"/>
    </location>
</feature>
<proteinExistence type="predicted"/>
<dbReference type="Proteomes" id="UP000471026">
    <property type="component" value="Unassembled WGS sequence"/>
</dbReference>
<feature type="compositionally biased region" description="Basic and acidic residues" evidence="1">
    <location>
        <begin position="118"/>
        <end position="127"/>
    </location>
</feature>